<evidence type="ECO:0000256" key="1">
    <source>
        <dbReference type="SAM" id="Phobius"/>
    </source>
</evidence>
<gene>
    <name evidence="2" type="ORF">UFOVP694_82</name>
</gene>
<organism evidence="2">
    <name type="scientific">uncultured Caudovirales phage</name>
    <dbReference type="NCBI Taxonomy" id="2100421"/>
    <lineage>
        <taxon>Viruses</taxon>
        <taxon>Duplodnaviria</taxon>
        <taxon>Heunggongvirae</taxon>
        <taxon>Uroviricota</taxon>
        <taxon>Caudoviricetes</taxon>
        <taxon>Peduoviridae</taxon>
        <taxon>Maltschvirus</taxon>
        <taxon>Maltschvirus maltsch</taxon>
    </lineage>
</organism>
<keyword evidence="1" id="KW-1133">Transmembrane helix</keyword>
<name>A0A6J5NS77_9CAUD</name>
<sequence>MILDTGTIIAITIALAGSVGMMIAFWNQNIKLEKEIRRLQVALRTERLKK</sequence>
<evidence type="ECO:0000313" key="2">
    <source>
        <dbReference type="EMBL" id="CAB4158014.1"/>
    </source>
</evidence>
<protein>
    <submittedName>
        <fullName evidence="2">Uncharacterized protein</fullName>
    </submittedName>
</protein>
<keyword evidence="1" id="KW-0472">Membrane</keyword>
<proteinExistence type="predicted"/>
<accession>A0A6J5NS77</accession>
<keyword evidence="1" id="KW-0812">Transmembrane</keyword>
<feature type="transmembrane region" description="Helical" evidence="1">
    <location>
        <begin position="6"/>
        <end position="27"/>
    </location>
</feature>
<dbReference type="EMBL" id="LR796651">
    <property type="protein sequence ID" value="CAB4158014.1"/>
    <property type="molecule type" value="Genomic_DNA"/>
</dbReference>
<reference evidence="2" key="1">
    <citation type="submission" date="2020-04" db="EMBL/GenBank/DDBJ databases">
        <authorList>
            <person name="Chiriac C."/>
            <person name="Salcher M."/>
            <person name="Ghai R."/>
            <person name="Kavagutti S V."/>
        </authorList>
    </citation>
    <scope>NUCLEOTIDE SEQUENCE</scope>
</reference>